<accession>A0A9D4HF37</accession>
<keyword evidence="4" id="KW-1185">Reference proteome</keyword>
<dbReference type="GO" id="GO:0004714">
    <property type="term" value="F:transmembrane receptor protein tyrosine kinase activity"/>
    <property type="evidence" value="ECO:0007669"/>
    <property type="project" value="TreeGrafter"/>
</dbReference>
<feature type="domain" description="Protein kinase" evidence="2">
    <location>
        <begin position="223"/>
        <end position="457"/>
    </location>
</feature>
<dbReference type="Pfam" id="PF07714">
    <property type="entry name" value="PK_Tyr_Ser-Thr"/>
    <property type="match status" value="1"/>
</dbReference>
<dbReference type="GO" id="GO:0005886">
    <property type="term" value="C:plasma membrane"/>
    <property type="evidence" value="ECO:0007669"/>
    <property type="project" value="TreeGrafter"/>
</dbReference>
<dbReference type="Gene3D" id="1.10.510.10">
    <property type="entry name" value="Transferase(Phosphotransferase) domain 1"/>
    <property type="match status" value="1"/>
</dbReference>
<dbReference type="Proteomes" id="UP000828390">
    <property type="component" value="Unassembled WGS sequence"/>
</dbReference>
<dbReference type="InterPro" id="IPR001245">
    <property type="entry name" value="Ser-Thr/Tyr_kinase_cat_dom"/>
</dbReference>
<proteinExistence type="predicted"/>
<evidence type="ECO:0000259" key="2">
    <source>
        <dbReference type="PROSITE" id="PS50011"/>
    </source>
</evidence>
<gene>
    <name evidence="3" type="ORF">DPMN_059491</name>
</gene>
<reference evidence="3" key="2">
    <citation type="submission" date="2020-11" db="EMBL/GenBank/DDBJ databases">
        <authorList>
            <person name="McCartney M.A."/>
            <person name="Auch B."/>
            <person name="Kono T."/>
            <person name="Mallez S."/>
            <person name="Becker A."/>
            <person name="Gohl D.M."/>
            <person name="Silverstein K.A.T."/>
            <person name="Koren S."/>
            <person name="Bechman K.B."/>
            <person name="Herman A."/>
            <person name="Abrahante J.E."/>
            <person name="Garbe J."/>
        </authorList>
    </citation>
    <scope>NUCLEOTIDE SEQUENCE</scope>
    <source>
        <strain evidence="3">Duluth1</strain>
        <tissue evidence="3">Whole animal</tissue>
    </source>
</reference>
<organism evidence="3 4">
    <name type="scientific">Dreissena polymorpha</name>
    <name type="common">Zebra mussel</name>
    <name type="synonym">Mytilus polymorpha</name>
    <dbReference type="NCBI Taxonomy" id="45954"/>
    <lineage>
        <taxon>Eukaryota</taxon>
        <taxon>Metazoa</taxon>
        <taxon>Spiralia</taxon>
        <taxon>Lophotrochozoa</taxon>
        <taxon>Mollusca</taxon>
        <taxon>Bivalvia</taxon>
        <taxon>Autobranchia</taxon>
        <taxon>Heteroconchia</taxon>
        <taxon>Euheterodonta</taxon>
        <taxon>Imparidentia</taxon>
        <taxon>Neoheterodontei</taxon>
        <taxon>Myida</taxon>
        <taxon>Dreissenoidea</taxon>
        <taxon>Dreissenidae</taxon>
        <taxon>Dreissena</taxon>
    </lineage>
</organism>
<dbReference type="GO" id="GO:0043235">
    <property type="term" value="C:receptor complex"/>
    <property type="evidence" value="ECO:0007669"/>
    <property type="project" value="TreeGrafter"/>
</dbReference>
<dbReference type="PANTHER" id="PTHR24416">
    <property type="entry name" value="TYROSINE-PROTEIN KINASE RECEPTOR"/>
    <property type="match status" value="1"/>
</dbReference>
<sequence>MLAWRVLPCIYQLIPSETNDALIECRRQPLTGMLMVEDLIHKLEWQAFWTHKDEANICREQMKELKKMIVANERCWFCSVAGDMKYQRVQEVTMLVHHQPPQSSNHPQSDGSNRSHLQHSLSATRRHSFNHNVEILLDYVLERQNPYTVTVNVPVPLHNFLTKLAVDKEVAVCLLKFVSDNEALPAIKFGNKVIPELFNWIEEADARAKSVAGEELELNAPKFVKGSNLESGHFVNIYEAKYNGNAVVAETLKENYAANDLFLMKAKIKFLSEKVGDNPNVLKCLGSILDDTSIGPTILYEYCENGTFKKYLVNNKANLTVEKLFCFGLDIAKGMQYLAGKGITHGRLMARNILLTSLNEVKIYGFGPQPEDEVFGDAERGKTEKIPIEWKASECMSSTKDADEKSDVWSFMRGENPYENLNIRDLPDSLKNNVRLQKPERCGDVGMYEDPWFKTGV</sequence>
<comment type="caution">
    <text evidence="3">The sequence shown here is derived from an EMBL/GenBank/DDBJ whole genome shotgun (WGS) entry which is preliminary data.</text>
</comment>
<dbReference type="EMBL" id="JAIWYP010000013">
    <property type="protein sequence ID" value="KAH3716762.1"/>
    <property type="molecule type" value="Genomic_DNA"/>
</dbReference>
<evidence type="ECO:0000313" key="3">
    <source>
        <dbReference type="EMBL" id="KAH3716762.1"/>
    </source>
</evidence>
<dbReference type="InterPro" id="IPR011009">
    <property type="entry name" value="Kinase-like_dom_sf"/>
</dbReference>
<dbReference type="PANTHER" id="PTHR24416:SF611">
    <property type="entry name" value="TYROSINE-PROTEIN KINASE TRANSMEMBRANE RECEPTOR ROR"/>
    <property type="match status" value="1"/>
</dbReference>
<dbReference type="AlphaFoldDB" id="A0A9D4HF37"/>
<evidence type="ECO:0000313" key="4">
    <source>
        <dbReference type="Proteomes" id="UP000828390"/>
    </source>
</evidence>
<feature type="compositionally biased region" description="Polar residues" evidence="1">
    <location>
        <begin position="100"/>
        <end position="120"/>
    </location>
</feature>
<feature type="region of interest" description="Disordered" evidence="1">
    <location>
        <begin position="98"/>
        <end position="120"/>
    </location>
</feature>
<name>A0A9D4HF37_DREPO</name>
<dbReference type="SUPFAM" id="SSF56112">
    <property type="entry name" value="Protein kinase-like (PK-like)"/>
    <property type="match status" value="1"/>
</dbReference>
<dbReference type="GO" id="GO:0005524">
    <property type="term" value="F:ATP binding"/>
    <property type="evidence" value="ECO:0007669"/>
    <property type="project" value="InterPro"/>
</dbReference>
<dbReference type="InterPro" id="IPR050122">
    <property type="entry name" value="RTK"/>
</dbReference>
<evidence type="ECO:0000256" key="1">
    <source>
        <dbReference type="SAM" id="MobiDB-lite"/>
    </source>
</evidence>
<protein>
    <recommendedName>
        <fullName evidence="2">Protein kinase domain-containing protein</fullName>
    </recommendedName>
</protein>
<reference evidence="3" key="1">
    <citation type="journal article" date="2019" name="bioRxiv">
        <title>The Genome of the Zebra Mussel, Dreissena polymorpha: A Resource for Invasive Species Research.</title>
        <authorList>
            <person name="McCartney M.A."/>
            <person name="Auch B."/>
            <person name="Kono T."/>
            <person name="Mallez S."/>
            <person name="Zhang Y."/>
            <person name="Obille A."/>
            <person name="Becker A."/>
            <person name="Abrahante J.E."/>
            <person name="Garbe J."/>
            <person name="Badalamenti J.P."/>
            <person name="Herman A."/>
            <person name="Mangelson H."/>
            <person name="Liachko I."/>
            <person name="Sullivan S."/>
            <person name="Sone E.D."/>
            <person name="Koren S."/>
            <person name="Silverstein K.A.T."/>
            <person name="Beckman K.B."/>
            <person name="Gohl D.M."/>
        </authorList>
    </citation>
    <scope>NUCLEOTIDE SEQUENCE</scope>
    <source>
        <strain evidence="3">Duluth1</strain>
        <tissue evidence="3">Whole animal</tissue>
    </source>
</reference>
<dbReference type="InterPro" id="IPR000719">
    <property type="entry name" value="Prot_kinase_dom"/>
</dbReference>
<dbReference type="PROSITE" id="PS50011">
    <property type="entry name" value="PROTEIN_KINASE_DOM"/>
    <property type="match status" value="1"/>
</dbReference>
<dbReference type="GO" id="GO:0007169">
    <property type="term" value="P:cell surface receptor protein tyrosine kinase signaling pathway"/>
    <property type="evidence" value="ECO:0007669"/>
    <property type="project" value="TreeGrafter"/>
</dbReference>